<gene>
    <name evidence="1" type="ORF">AB9R89_14705</name>
</gene>
<accession>A0ABW7P500</accession>
<evidence type="ECO:0008006" key="3">
    <source>
        <dbReference type="Google" id="ProtNLM"/>
    </source>
</evidence>
<dbReference type="EMBL" id="JBGFTR010000038">
    <property type="protein sequence ID" value="MFH7566557.1"/>
    <property type="molecule type" value="Genomic_DNA"/>
</dbReference>
<reference evidence="1 2" key="1">
    <citation type="submission" date="2024-08" db="EMBL/GenBank/DDBJ databases">
        <title>Oceanimonas smirnovii Genome sequencing and assembly.</title>
        <authorList>
            <person name="Tang B."/>
        </authorList>
    </citation>
    <scope>NUCLEOTIDE SEQUENCE [LARGE SCALE GENOMIC DNA]</scope>
    <source>
        <strain evidence="1 2">OS2020-119</strain>
    </source>
</reference>
<name>A0ABW7P500_9GAMM</name>
<keyword evidence="2" id="KW-1185">Reference proteome</keyword>
<sequence>MLKKEWTHPLGMLGRDEMADEVRYYTDEYYPKVRRHMALGGMTPNTYAAAA</sequence>
<organism evidence="1 2">
    <name type="scientific">Oceanimonas smirnovii</name>
    <dbReference type="NCBI Taxonomy" id="264574"/>
    <lineage>
        <taxon>Bacteria</taxon>
        <taxon>Pseudomonadati</taxon>
        <taxon>Pseudomonadota</taxon>
        <taxon>Gammaproteobacteria</taxon>
        <taxon>Aeromonadales</taxon>
        <taxon>Aeromonadaceae</taxon>
        <taxon>Oceanimonas</taxon>
    </lineage>
</organism>
<dbReference type="RefSeq" id="WP_395545934.1">
    <property type="nucleotide sequence ID" value="NZ_JBGFTR010000038.1"/>
</dbReference>
<protein>
    <recommendedName>
        <fullName evidence="3">Integrase catalytic domain-containing protein</fullName>
    </recommendedName>
</protein>
<comment type="caution">
    <text evidence="1">The sequence shown here is derived from an EMBL/GenBank/DDBJ whole genome shotgun (WGS) entry which is preliminary data.</text>
</comment>
<evidence type="ECO:0000313" key="1">
    <source>
        <dbReference type="EMBL" id="MFH7566557.1"/>
    </source>
</evidence>
<dbReference type="Proteomes" id="UP001610706">
    <property type="component" value="Unassembled WGS sequence"/>
</dbReference>
<proteinExistence type="predicted"/>
<evidence type="ECO:0000313" key="2">
    <source>
        <dbReference type="Proteomes" id="UP001610706"/>
    </source>
</evidence>